<dbReference type="AlphaFoldDB" id="A0A1I4QS76"/>
<evidence type="ECO:0000256" key="7">
    <source>
        <dbReference type="ARBA" id="ARBA00022840"/>
    </source>
</evidence>
<dbReference type="EC" id="2.5.1.75" evidence="10"/>
<dbReference type="Pfam" id="PF01715">
    <property type="entry name" value="IPPT"/>
    <property type="match status" value="1"/>
</dbReference>
<keyword evidence="6 10" id="KW-0547">Nucleotide-binding</keyword>
<dbReference type="RefSeq" id="WP_090484330.1">
    <property type="nucleotide sequence ID" value="NZ_FOUO01000005.1"/>
</dbReference>
<feature type="region of interest" description="Interaction with substrate tRNA" evidence="10">
    <location>
        <begin position="38"/>
        <end position="41"/>
    </location>
</feature>
<feature type="site" description="Interaction with substrate tRNA" evidence="10">
    <location>
        <position position="126"/>
    </location>
</feature>
<keyword evidence="8 10" id="KW-0460">Magnesium</keyword>
<keyword evidence="4 10" id="KW-0808">Transferase</keyword>
<reference evidence="14 15" key="1">
    <citation type="submission" date="2016-10" db="EMBL/GenBank/DDBJ databases">
        <authorList>
            <person name="de Groot N.N."/>
        </authorList>
    </citation>
    <scope>NUCLEOTIDE SEQUENCE [LARGE SCALE GENOMIC DNA]</scope>
    <source>
        <strain evidence="14 15">DSM 4180</strain>
    </source>
</reference>
<dbReference type="OrthoDB" id="9776390at2"/>
<dbReference type="HAMAP" id="MF_00185">
    <property type="entry name" value="IPP_trans"/>
    <property type="match status" value="1"/>
</dbReference>
<dbReference type="InterPro" id="IPR039657">
    <property type="entry name" value="Dimethylallyltransferase"/>
</dbReference>
<gene>
    <name evidence="10" type="primary">miaA</name>
    <name evidence="14" type="ORF">SAMN05421721_105115</name>
</gene>
<protein>
    <recommendedName>
        <fullName evidence="10">tRNA dimethylallyltransferase</fullName>
        <ecNumber evidence="10">2.5.1.75</ecNumber>
    </recommendedName>
    <alternativeName>
        <fullName evidence="10">Dimethylallyl diphosphate:tRNA dimethylallyltransferase</fullName>
        <shortName evidence="10">DMAPP:tRNA dimethylallyltransferase</shortName>
        <shortName evidence="10">DMATase</shortName>
    </alternativeName>
    <alternativeName>
        <fullName evidence="10">Isopentenyl-diphosphate:tRNA isopentenyltransferase</fullName>
        <shortName evidence="10">IPP transferase</shortName>
        <shortName evidence="10">IPPT</shortName>
        <shortName evidence="10">IPTase</shortName>
    </alternativeName>
</protein>
<dbReference type="NCBIfam" id="TIGR00174">
    <property type="entry name" value="miaA"/>
    <property type="match status" value="1"/>
</dbReference>
<dbReference type="GO" id="GO:0052381">
    <property type="term" value="F:tRNA dimethylallyltransferase activity"/>
    <property type="evidence" value="ECO:0007669"/>
    <property type="project" value="UniProtKB-UniRule"/>
</dbReference>
<dbReference type="Gene3D" id="3.40.50.300">
    <property type="entry name" value="P-loop containing nucleotide triphosphate hydrolases"/>
    <property type="match status" value="1"/>
</dbReference>
<dbReference type="PANTHER" id="PTHR11088">
    <property type="entry name" value="TRNA DIMETHYLALLYLTRANSFERASE"/>
    <property type="match status" value="1"/>
</dbReference>
<comment type="similarity">
    <text evidence="3 10 13">Belongs to the IPP transferase family.</text>
</comment>
<evidence type="ECO:0000256" key="8">
    <source>
        <dbReference type="ARBA" id="ARBA00022842"/>
    </source>
</evidence>
<evidence type="ECO:0000256" key="12">
    <source>
        <dbReference type="RuleBase" id="RU003784"/>
    </source>
</evidence>
<comment type="cofactor">
    <cofactor evidence="1 10">
        <name>Mg(2+)</name>
        <dbReference type="ChEBI" id="CHEBI:18420"/>
    </cofactor>
</comment>
<feature type="site" description="Interaction with substrate tRNA" evidence="10">
    <location>
        <position position="104"/>
    </location>
</feature>
<keyword evidence="7 10" id="KW-0067">ATP-binding</keyword>
<evidence type="ECO:0000256" key="11">
    <source>
        <dbReference type="RuleBase" id="RU003783"/>
    </source>
</evidence>
<dbReference type="GO" id="GO:0006400">
    <property type="term" value="P:tRNA modification"/>
    <property type="evidence" value="ECO:0007669"/>
    <property type="project" value="TreeGrafter"/>
</dbReference>
<evidence type="ECO:0000256" key="6">
    <source>
        <dbReference type="ARBA" id="ARBA00022741"/>
    </source>
</evidence>
<dbReference type="GO" id="GO:0005524">
    <property type="term" value="F:ATP binding"/>
    <property type="evidence" value="ECO:0007669"/>
    <property type="project" value="UniProtKB-UniRule"/>
</dbReference>
<evidence type="ECO:0000256" key="4">
    <source>
        <dbReference type="ARBA" id="ARBA00022679"/>
    </source>
</evidence>
<evidence type="ECO:0000256" key="5">
    <source>
        <dbReference type="ARBA" id="ARBA00022694"/>
    </source>
</evidence>
<evidence type="ECO:0000256" key="10">
    <source>
        <dbReference type="HAMAP-Rule" id="MF_00185"/>
    </source>
</evidence>
<name>A0A1I4QS76_ECTMO</name>
<comment type="subunit">
    <text evidence="10">Monomer.</text>
</comment>
<evidence type="ECO:0000313" key="14">
    <source>
        <dbReference type="EMBL" id="SFM42922.1"/>
    </source>
</evidence>
<dbReference type="Proteomes" id="UP000199556">
    <property type="component" value="Unassembled WGS sequence"/>
</dbReference>
<dbReference type="EMBL" id="FOUO01000005">
    <property type="protein sequence ID" value="SFM42922.1"/>
    <property type="molecule type" value="Genomic_DNA"/>
</dbReference>
<evidence type="ECO:0000256" key="1">
    <source>
        <dbReference type="ARBA" id="ARBA00001946"/>
    </source>
</evidence>
<comment type="function">
    <text evidence="2 10 12">Catalyzes the transfer of a dimethylallyl group onto the adenine at position 37 in tRNAs that read codons beginning with uridine, leading to the formation of N6-(dimethylallyl)adenosine (i(6)A).</text>
</comment>
<comment type="caution">
    <text evidence="10">Lacks conserved residue(s) required for the propagation of feature annotation.</text>
</comment>
<dbReference type="PANTHER" id="PTHR11088:SF60">
    <property type="entry name" value="TRNA DIMETHYLALLYLTRANSFERASE"/>
    <property type="match status" value="1"/>
</dbReference>
<feature type="binding site" evidence="10">
    <location>
        <begin position="15"/>
        <end position="20"/>
    </location>
    <ligand>
        <name>substrate</name>
    </ligand>
</feature>
<comment type="catalytic activity">
    <reaction evidence="9 10 11">
        <text>adenosine(37) in tRNA + dimethylallyl diphosphate = N(6)-dimethylallyladenosine(37) in tRNA + diphosphate</text>
        <dbReference type="Rhea" id="RHEA:26482"/>
        <dbReference type="Rhea" id="RHEA-COMP:10162"/>
        <dbReference type="Rhea" id="RHEA-COMP:10375"/>
        <dbReference type="ChEBI" id="CHEBI:33019"/>
        <dbReference type="ChEBI" id="CHEBI:57623"/>
        <dbReference type="ChEBI" id="CHEBI:74411"/>
        <dbReference type="ChEBI" id="CHEBI:74415"/>
        <dbReference type="EC" id="2.5.1.75"/>
    </reaction>
</comment>
<dbReference type="FunFam" id="1.10.20.140:FF:000001">
    <property type="entry name" value="tRNA dimethylallyltransferase"/>
    <property type="match status" value="1"/>
</dbReference>
<organism evidence="14 15">
    <name type="scientific">Ectothiorhodospira mobilis</name>
    <dbReference type="NCBI Taxonomy" id="195064"/>
    <lineage>
        <taxon>Bacteria</taxon>
        <taxon>Pseudomonadati</taxon>
        <taxon>Pseudomonadota</taxon>
        <taxon>Gammaproteobacteria</taxon>
        <taxon>Chromatiales</taxon>
        <taxon>Ectothiorhodospiraceae</taxon>
        <taxon>Ectothiorhodospira</taxon>
    </lineage>
</organism>
<dbReference type="Gene3D" id="1.10.20.140">
    <property type="match status" value="1"/>
</dbReference>
<dbReference type="STRING" id="195064.SAMN05421721_105115"/>
<keyword evidence="15" id="KW-1185">Reference proteome</keyword>
<evidence type="ECO:0000256" key="9">
    <source>
        <dbReference type="ARBA" id="ARBA00049563"/>
    </source>
</evidence>
<sequence>MHLSPLPVVFLMGPTATGKTELALALARELPCEIISVDSAMVYRDMDVGTAKPSPEILGAVPHHLVDILDPAQSYSAARFREDALGLVDAIHARGRLPLLVGGTMLYFRALEFGLDPLPQADPAVRREIEALAARSGWAAVHRELARLDPAAAARIHPNDPQRLQRALEVCRVSGRPLSAQQGGAPQPGLPHRVLRLALMPGDRGPLRARIARRFEAMLDRGLVEEVRALHRRGDLSPALPAIRAVGYRQVWSYLEGELDHDTMVTKAVTATRQLAKRQMTWLRRYPGIVPLDPEGLDPESVLARVRRHADPMGPGGLC</sequence>
<evidence type="ECO:0000313" key="15">
    <source>
        <dbReference type="Proteomes" id="UP000199556"/>
    </source>
</evidence>
<proteinExistence type="inferred from homology"/>
<dbReference type="InterPro" id="IPR018022">
    <property type="entry name" value="IPT"/>
</dbReference>
<evidence type="ECO:0000256" key="3">
    <source>
        <dbReference type="ARBA" id="ARBA00005842"/>
    </source>
</evidence>
<dbReference type="SUPFAM" id="SSF52540">
    <property type="entry name" value="P-loop containing nucleoside triphosphate hydrolases"/>
    <property type="match status" value="2"/>
</dbReference>
<dbReference type="InterPro" id="IPR027417">
    <property type="entry name" value="P-loop_NTPase"/>
</dbReference>
<feature type="region of interest" description="Interaction with substrate tRNA" evidence="10">
    <location>
        <begin position="162"/>
        <end position="166"/>
    </location>
</feature>
<keyword evidence="5 10" id="KW-0819">tRNA processing</keyword>
<accession>A0A1I4QS76</accession>
<evidence type="ECO:0000256" key="2">
    <source>
        <dbReference type="ARBA" id="ARBA00003213"/>
    </source>
</evidence>
<evidence type="ECO:0000256" key="13">
    <source>
        <dbReference type="RuleBase" id="RU003785"/>
    </source>
</evidence>
<feature type="binding site" evidence="10">
    <location>
        <begin position="13"/>
        <end position="20"/>
    </location>
    <ligand>
        <name>ATP</name>
        <dbReference type="ChEBI" id="CHEBI:30616"/>
    </ligand>
</feature>